<dbReference type="InterPro" id="IPR036390">
    <property type="entry name" value="WH_DNA-bd_sf"/>
</dbReference>
<dbReference type="PANTHER" id="PTHR30537">
    <property type="entry name" value="HTH-TYPE TRANSCRIPTIONAL REGULATOR"/>
    <property type="match status" value="1"/>
</dbReference>
<dbReference type="Pfam" id="PF03466">
    <property type="entry name" value="LysR_substrate"/>
    <property type="match status" value="1"/>
</dbReference>
<sequence>MKGAEYAELMAFMAVAEERSFRRAAKRLGLSPSALSHTIRTLEERLGARLLNRTTRSVAPTHAGQALSDRLRPAIADMEGAVRDVGAYQAQPRGVVRVNLPRIAARLVVTPILSGFLSQYPGVRLDLVIDDNLTDVVAGGFDAGIRSGDLVQQDMVAVRLTPDLRMAVVGTPAYFSSRVFPQTPRDIRNHVCITYRWSETGALFRWHFEGHGESIDVDVDSVVTANDTDLLLTAALQGTGLAFLPESFVAARIKSGELIQVLESWCKPFAGFYLYYPSKPHMPAALRAFIDFIKLPASPLAPGDMAAPAQTRKP</sequence>
<keyword evidence="4" id="KW-0804">Transcription</keyword>
<keyword evidence="3" id="KW-0238">DNA-binding</keyword>
<dbReference type="GO" id="GO:0003700">
    <property type="term" value="F:DNA-binding transcription factor activity"/>
    <property type="evidence" value="ECO:0007669"/>
    <property type="project" value="InterPro"/>
</dbReference>
<keyword evidence="7" id="KW-1185">Reference proteome</keyword>
<dbReference type="CDD" id="cd08474">
    <property type="entry name" value="PBP2_CrgA_like_5"/>
    <property type="match status" value="1"/>
</dbReference>
<dbReference type="SUPFAM" id="SSF53850">
    <property type="entry name" value="Periplasmic binding protein-like II"/>
    <property type="match status" value="1"/>
</dbReference>
<dbReference type="SUPFAM" id="SSF46785">
    <property type="entry name" value="Winged helix' DNA-binding domain"/>
    <property type="match status" value="1"/>
</dbReference>
<dbReference type="GO" id="GO:0006351">
    <property type="term" value="P:DNA-templated transcription"/>
    <property type="evidence" value="ECO:0007669"/>
    <property type="project" value="TreeGrafter"/>
</dbReference>
<keyword evidence="2" id="KW-0805">Transcription regulation</keyword>
<reference evidence="6 7" key="1">
    <citation type="submission" date="2019-02" db="EMBL/GenBank/DDBJ databases">
        <title>Investigation of anaerobic lignin degradation for improved lignocellulosic biofuels.</title>
        <authorList>
            <person name="Deangelis K."/>
        </authorList>
    </citation>
    <scope>NUCLEOTIDE SEQUENCE [LARGE SCALE GENOMIC DNA]</scope>
    <source>
        <strain evidence="6 7">159R</strain>
    </source>
</reference>
<organism evidence="6 7">
    <name type="scientific">Sodalis ligni</name>
    <dbReference type="NCBI Taxonomy" id="2697027"/>
    <lineage>
        <taxon>Bacteria</taxon>
        <taxon>Pseudomonadati</taxon>
        <taxon>Pseudomonadota</taxon>
        <taxon>Gammaproteobacteria</taxon>
        <taxon>Enterobacterales</taxon>
        <taxon>Bruguierivoracaceae</taxon>
        <taxon>Sodalis</taxon>
    </lineage>
</organism>
<dbReference type="AlphaFoldDB" id="A0A4R1NG07"/>
<dbReference type="InterPro" id="IPR058163">
    <property type="entry name" value="LysR-type_TF_proteobact-type"/>
</dbReference>
<dbReference type="OrthoDB" id="9815676at2"/>
<evidence type="ECO:0000256" key="4">
    <source>
        <dbReference type="ARBA" id="ARBA00023163"/>
    </source>
</evidence>
<feature type="domain" description="HTH lysR-type" evidence="5">
    <location>
        <begin position="1"/>
        <end position="61"/>
    </location>
</feature>
<dbReference type="PROSITE" id="PS50931">
    <property type="entry name" value="HTH_LYSR"/>
    <property type="match status" value="1"/>
</dbReference>
<proteinExistence type="inferred from homology"/>
<dbReference type="Proteomes" id="UP000294555">
    <property type="component" value="Unassembled WGS sequence"/>
</dbReference>
<evidence type="ECO:0000313" key="6">
    <source>
        <dbReference type="EMBL" id="TCL06595.1"/>
    </source>
</evidence>
<dbReference type="InterPro" id="IPR000847">
    <property type="entry name" value="LysR_HTH_N"/>
</dbReference>
<dbReference type="Gene3D" id="3.40.190.290">
    <property type="match status" value="1"/>
</dbReference>
<evidence type="ECO:0000313" key="7">
    <source>
        <dbReference type="Proteomes" id="UP000294555"/>
    </source>
</evidence>
<evidence type="ECO:0000256" key="2">
    <source>
        <dbReference type="ARBA" id="ARBA00023015"/>
    </source>
</evidence>
<evidence type="ECO:0000256" key="1">
    <source>
        <dbReference type="ARBA" id="ARBA00009437"/>
    </source>
</evidence>
<dbReference type="PRINTS" id="PR00039">
    <property type="entry name" value="HTHLYSR"/>
</dbReference>
<dbReference type="GO" id="GO:0043565">
    <property type="term" value="F:sequence-specific DNA binding"/>
    <property type="evidence" value="ECO:0007669"/>
    <property type="project" value="TreeGrafter"/>
</dbReference>
<protein>
    <submittedName>
        <fullName evidence="6">LysR family transcriptional regulator</fullName>
    </submittedName>
</protein>
<comment type="caution">
    <text evidence="6">The sequence shown here is derived from an EMBL/GenBank/DDBJ whole genome shotgun (WGS) entry which is preliminary data.</text>
</comment>
<dbReference type="EMBL" id="SJOI01000001">
    <property type="protein sequence ID" value="TCL06595.1"/>
    <property type="molecule type" value="Genomic_DNA"/>
</dbReference>
<dbReference type="FunFam" id="1.10.10.10:FF:000001">
    <property type="entry name" value="LysR family transcriptional regulator"/>
    <property type="match status" value="1"/>
</dbReference>
<dbReference type="InterPro" id="IPR005119">
    <property type="entry name" value="LysR_subst-bd"/>
</dbReference>
<dbReference type="InterPro" id="IPR036388">
    <property type="entry name" value="WH-like_DNA-bd_sf"/>
</dbReference>
<dbReference type="Gene3D" id="1.10.10.10">
    <property type="entry name" value="Winged helix-like DNA-binding domain superfamily/Winged helix DNA-binding domain"/>
    <property type="match status" value="1"/>
</dbReference>
<dbReference type="PANTHER" id="PTHR30537:SF1">
    <property type="entry name" value="HTH-TYPE TRANSCRIPTIONAL REGULATOR PGRR"/>
    <property type="match status" value="1"/>
</dbReference>
<dbReference type="Pfam" id="PF00126">
    <property type="entry name" value="HTH_1"/>
    <property type="match status" value="1"/>
</dbReference>
<gene>
    <name evidence="6" type="ORF">EZJ58_4862</name>
</gene>
<evidence type="ECO:0000256" key="3">
    <source>
        <dbReference type="ARBA" id="ARBA00023125"/>
    </source>
</evidence>
<evidence type="ECO:0000259" key="5">
    <source>
        <dbReference type="PROSITE" id="PS50931"/>
    </source>
</evidence>
<dbReference type="RefSeq" id="WP_132926131.1">
    <property type="nucleotide sequence ID" value="NZ_SJOI01000001.1"/>
</dbReference>
<accession>A0A4R1NG07</accession>
<comment type="similarity">
    <text evidence="1">Belongs to the LysR transcriptional regulatory family.</text>
</comment>
<name>A0A4R1NG07_9GAMM</name>